<keyword evidence="1" id="KW-0677">Repeat</keyword>
<dbReference type="AlphaFoldDB" id="A0A8T3C5K5"/>
<dbReference type="InterPro" id="IPR046848">
    <property type="entry name" value="E_motif"/>
</dbReference>
<organism evidence="3 4">
    <name type="scientific">Dendrobium nobile</name>
    <name type="common">Orchid</name>
    <dbReference type="NCBI Taxonomy" id="94219"/>
    <lineage>
        <taxon>Eukaryota</taxon>
        <taxon>Viridiplantae</taxon>
        <taxon>Streptophyta</taxon>
        <taxon>Embryophyta</taxon>
        <taxon>Tracheophyta</taxon>
        <taxon>Spermatophyta</taxon>
        <taxon>Magnoliopsida</taxon>
        <taxon>Liliopsida</taxon>
        <taxon>Asparagales</taxon>
        <taxon>Orchidaceae</taxon>
        <taxon>Epidendroideae</taxon>
        <taxon>Malaxideae</taxon>
        <taxon>Dendrobiinae</taxon>
        <taxon>Dendrobium</taxon>
    </lineage>
</organism>
<dbReference type="Gene3D" id="1.25.40.10">
    <property type="entry name" value="Tetratricopeptide repeat domain"/>
    <property type="match status" value="3"/>
</dbReference>
<keyword evidence="4" id="KW-1185">Reference proteome</keyword>
<name>A0A8T3C5K5_DENNO</name>
<evidence type="ECO:0008006" key="5">
    <source>
        <dbReference type="Google" id="ProtNLM"/>
    </source>
</evidence>
<comment type="caution">
    <text evidence="3">The sequence shown here is derived from an EMBL/GenBank/DDBJ whole genome shotgun (WGS) entry which is preliminary data.</text>
</comment>
<dbReference type="FunFam" id="1.25.40.10:FF:001237">
    <property type="entry name" value="Pentatricopeptide repeat-containing protein"/>
    <property type="match status" value="1"/>
</dbReference>
<feature type="repeat" description="PPR" evidence="2">
    <location>
        <begin position="282"/>
        <end position="316"/>
    </location>
</feature>
<accession>A0A8T3C5K5</accession>
<dbReference type="SMR" id="A0A8T3C5K5"/>
<dbReference type="PANTHER" id="PTHR47926:SF365">
    <property type="entry name" value="DYW DOMAIN-CONTAINING PROTEIN"/>
    <property type="match status" value="1"/>
</dbReference>
<dbReference type="InterPro" id="IPR002885">
    <property type="entry name" value="PPR_rpt"/>
</dbReference>
<reference evidence="3" key="1">
    <citation type="journal article" date="2022" name="Front. Genet.">
        <title>Chromosome-Scale Assembly of the Dendrobium nobile Genome Provides Insights Into the Molecular Mechanism of the Biosynthesis of the Medicinal Active Ingredient of Dendrobium.</title>
        <authorList>
            <person name="Xu Q."/>
            <person name="Niu S.-C."/>
            <person name="Li K.-L."/>
            <person name="Zheng P.-J."/>
            <person name="Zhang X.-J."/>
            <person name="Jia Y."/>
            <person name="Liu Y."/>
            <person name="Niu Y.-X."/>
            <person name="Yu L.-H."/>
            <person name="Chen D.-F."/>
            <person name="Zhang G.-Q."/>
        </authorList>
    </citation>
    <scope>NUCLEOTIDE SEQUENCE</scope>
    <source>
        <tissue evidence="3">Leaf</tissue>
    </source>
</reference>
<dbReference type="Proteomes" id="UP000829196">
    <property type="component" value="Unassembled WGS sequence"/>
</dbReference>
<dbReference type="Pfam" id="PF13041">
    <property type="entry name" value="PPR_2"/>
    <property type="match status" value="1"/>
</dbReference>
<gene>
    <name evidence="3" type="ORF">KFK09_001598</name>
</gene>
<evidence type="ECO:0000313" key="4">
    <source>
        <dbReference type="Proteomes" id="UP000829196"/>
    </source>
</evidence>
<dbReference type="SUPFAM" id="SSF48452">
    <property type="entry name" value="TPR-like"/>
    <property type="match status" value="1"/>
</dbReference>
<dbReference type="Pfam" id="PF20431">
    <property type="entry name" value="E_motif"/>
    <property type="match status" value="1"/>
</dbReference>
<dbReference type="PANTHER" id="PTHR47926">
    <property type="entry name" value="PENTATRICOPEPTIDE REPEAT-CONTAINING PROTEIN"/>
    <property type="match status" value="1"/>
</dbReference>
<dbReference type="NCBIfam" id="TIGR00756">
    <property type="entry name" value="PPR"/>
    <property type="match status" value="3"/>
</dbReference>
<dbReference type="EMBL" id="JAGYWB010000002">
    <property type="protein sequence ID" value="KAI0529053.1"/>
    <property type="molecule type" value="Genomic_DNA"/>
</dbReference>
<dbReference type="FunFam" id="1.25.40.10:FF:000348">
    <property type="entry name" value="Pentatricopeptide repeat-containing protein chloroplastic"/>
    <property type="match status" value="1"/>
</dbReference>
<feature type="repeat" description="PPR" evidence="2">
    <location>
        <begin position="150"/>
        <end position="180"/>
    </location>
</feature>
<dbReference type="InterPro" id="IPR046960">
    <property type="entry name" value="PPR_At4g14850-like_plant"/>
</dbReference>
<proteinExistence type="predicted"/>
<sequence length="512" mass="56646">MNGPVNIPPPPSAGHTLRAAAAIAASGDADQAARILLGRHRARPSPPDTFSVNTILKILSFSPSPRRTLPFFFRMLAAGFSPNSFTFPCVAAAAARSPDLNDGEISHAQALKRGATTASVYVGNAFITMYAACGLACGARALFDEMPQRDIISWNAMVDGYVKVGDVTSARELFEQMPERNVVSWNAMINGYLKGRLPQYGLKLFREMMRSGFTPSITTLVSMVTACGRLGAIKDGKSVHGQYIRNFNDNNLVLGTALVDMYSRCGKVEAAKRVFDVISERNLVCWNAMIRGHCIHGSPEDGLALFEELVSGEHSTIISPDEITFIAVLCACARAELLDEGKKYFNQMTNIYNLKPTFAHYWCLSNLYGSLGFIHEAVQVLMGMPEETESLIWSGLLGLSRFHGDLELGERIAKRLMELEPSNTSAYTLLQNIYVAAYRWEDAYKVKSLAKERRVRLKPGHRLVDLNDLVHNFKVGDRLQPEIDKIYMMMDDLASRIKLASSELDCIKSGQR</sequence>
<protein>
    <recommendedName>
        <fullName evidence="5">Pentatricopeptide repeat-containing protein</fullName>
    </recommendedName>
</protein>
<dbReference type="GO" id="GO:0009451">
    <property type="term" value="P:RNA modification"/>
    <property type="evidence" value="ECO:0007669"/>
    <property type="project" value="InterPro"/>
</dbReference>
<evidence type="ECO:0000256" key="2">
    <source>
        <dbReference type="PROSITE-ProRule" id="PRU00708"/>
    </source>
</evidence>
<dbReference type="InterPro" id="IPR011990">
    <property type="entry name" value="TPR-like_helical_dom_sf"/>
</dbReference>
<dbReference type="Pfam" id="PF01535">
    <property type="entry name" value="PPR"/>
    <property type="match status" value="3"/>
</dbReference>
<feature type="repeat" description="PPR" evidence="2">
    <location>
        <begin position="181"/>
        <end position="215"/>
    </location>
</feature>
<dbReference type="PROSITE" id="PS51375">
    <property type="entry name" value="PPR"/>
    <property type="match status" value="3"/>
</dbReference>
<evidence type="ECO:0000256" key="1">
    <source>
        <dbReference type="ARBA" id="ARBA00022737"/>
    </source>
</evidence>
<dbReference type="GO" id="GO:0003723">
    <property type="term" value="F:RNA binding"/>
    <property type="evidence" value="ECO:0007669"/>
    <property type="project" value="InterPro"/>
</dbReference>
<evidence type="ECO:0000313" key="3">
    <source>
        <dbReference type="EMBL" id="KAI0529053.1"/>
    </source>
</evidence>
<dbReference type="OrthoDB" id="1868351at2759"/>